<dbReference type="Gramene" id="Ma05_t09050.1">
    <property type="protein sequence ID" value="Ma05_p09050.1"/>
    <property type="gene ID" value="Ma05_g09050"/>
</dbReference>
<evidence type="ECO:0000256" key="1">
    <source>
        <dbReference type="SAM" id="MobiDB-lite"/>
    </source>
</evidence>
<dbReference type="PANTHER" id="PTHR36713:SF1">
    <property type="entry name" value="OS09G0344700 PROTEIN"/>
    <property type="match status" value="1"/>
</dbReference>
<keyword evidence="3" id="KW-1185">Reference proteome</keyword>
<feature type="region of interest" description="Disordered" evidence="1">
    <location>
        <begin position="52"/>
        <end position="73"/>
    </location>
</feature>
<reference evidence="2" key="1">
    <citation type="submission" date="2021-05" db="UniProtKB">
        <authorList>
            <consortium name="EnsemblPlants"/>
        </authorList>
    </citation>
    <scope>IDENTIFICATION</scope>
    <source>
        <strain evidence="2">subsp. malaccensis</strain>
    </source>
</reference>
<dbReference type="EnsemblPlants" id="Ma05_t09050.1">
    <property type="protein sequence ID" value="Ma05_p09050.1"/>
    <property type="gene ID" value="Ma05_g09050"/>
</dbReference>
<sequence length="123" mass="12685">MDEKEERGAVLHEAAASFICPPRLEDAGLEDCALPPESIMEAFALAAISAGPRVDEDGDDEGFGEAPEEEGASWAASAVVGGGGVGVVASDGLAILGGDDSDSVEKKTAKEYEDEEKEEISSR</sequence>
<dbReference type="KEGG" id="mus:103984732"/>
<dbReference type="Proteomes" id="UP000012960">
    <property type="component" value="Unplaced"/>
</dbReference>
<organism evidence="2 3">
    <name type="scientific">Musa acuminata subsp. malaccensis</name>
    <name type="common">Wild banana</name>
    <name type="synonym">Musa malaccensis</name>
    <dbReference type="NCBI Taxonomy" id="214687"/>
    <lineage>
        <taxon>Eukaryota</taxon>
        <taxon>Viridiplantae</taxon>
        <taxon>Streptophyta</taxon>
        <taxon>Embryophyta</taxon>
        <taxon>Tracheophyta</taxon>
        <taxon>Spermatophyta</taxon>
        <taxon>Magnoliopsida</taxon>
        <taxon>Liliopsida</taxon>
        <taxon>Zingiberales</taxon>
        <taxon>Musaceae</taxon>
        <taxon>Musa</taxon>
    </lineage>
</organism>
<dbReference type="OrthoDB" id="773986at2759"/>
<feature type="compositionally biased region" description="Acidic residues" evidence="1">
    <location>
        <begin position="56"/>
        <end position="71"/>
    </location>
</feature>
<evidence type="ECO:0000313" key="3">
    <source>
        <dbReference type="Proteomes" id="UP000012960"/>
    </source>
</evidence>
<dbReference type="PANTHER" id="PTHR36713">
    <property type="entry name" value="OS09G0344700 PROTEIN"/>
    <property type="match status" value="1"/>
</dbReference>
<accession>A0A804J2I7</accession>
<dbReference type="GeneID" id="103984732"/>
<name>A0A804J2I7_MUSAM</name>
<feature type="compositionally biased region" description="Acidic residues" evidence="1">
    <location>
        <begin position="112"/>
        <end position="123"/>
    </location>
</feature>
<proteinExistence type="predicted"/>
<protein>
    <submittedName>
        <fullName evidence="2">Uncharacterized protein</fullName>
    </submittedName>
</protein>
<dbReference type="AlphaFoldDB" id="A0A804J2I7"/>
<evidence type="ECO:0000313" key="2">
    <source>
        <dbReference type="EnsemblPlants" id="Ma05_p09050.1"/>
    </source>
</evidence>
<feature type="region of interest" description="Disordered" evidence="1">
    <location>
        <begin position="95"/>
        <end position="123"/>
    </location>
</feature>
<dbReference type="InParanoid" id="A0A804J2I7"/>